<accession>A0A9X2FA82</accession>
<proteinExistence type="predicted"/>
<dbReference type="GO" id="GO:0003677">
    <property type="term" value="F:DNA binding"/>
    <property type="evidence" value="ECO:0007669"/>
    <property type="project" value="InterPro"/>
</dbReference>
<name>A0A9X2FA82_9BACT</name>
<dbReference type="InterPro" id="IPR010982">
    <property type="entry name" value="Lambda_DNA-bd_dom_sf"/>
</dbReference>
<dbReference type="AlphaFoldDB" id="A0A9X2FA82"/>
<dbReference type="SUPFAM" id="SSF47413">
    <property type="entry name" value="lambda repressor-like DNA-binding domains"/>
    <property type="match status" value="1"/>
</dbReference>
<dbReference type="Gene3D" id="1.10.260.40">
    <property type="entry name" value="lambda repressor-like DNA-binding domains"/>
    <property type="match status" value="1"/>
</dbReference>
<dbReference type="Proteomes" id="UP001155241">
    <property type="component" value="Unassembled WGS sequence"/>
</dbReference>
<gene>
    <name evidence="1" type="ORF">NG895_11235</name>
</gene>
<dbReference type="Gene3D" id="3.10.450.50">
    <property type="match status" value="1"/>
</dbReference>
<dbReference type="InterPro" id="IPR001387">
    <property type="entry name" value="Cro/C1-type_HTH"/>
</dbReference>
<comment type="caution">
    <text evidence="1">The sequence shown here is derived from an EMBL/GenBank/DDBJ whole genome shotgun (WGS) entry which is preliminary data.</text>
</comment>
<evidence type="ECO:0000313" key="1">
    <source>
        <dbReference type="EMBL" id="MCO6044478.1"/>
    </source>
</evidence>
<protein>
    <submittedName>
        <fullName evidence="1">Helix-turn-helix domain-containing protein</fullName>
    </submittedName>
</protein>
<evidence type="ECO:0000313" key="2">
    <source>
        <dbReference type="Proteomes" id="UP001155241"/>
    </source>
</evidence>
<sequence length="221" mass="25214">MPWQEPPQKRTYACNGEVIATLRQKREWTQHKLAQLAGYSNRLIAKAEAGLPIMAVTVVDLADSLSTDEQPVYPEDLISDPVAMAKCYIGAQYEHGADCITQVRHFLDENILMKWNGDPAVFPFTGEHRGVEALQRAIGTFFSMITPPPDHDWRPWYRFVGQGNEVIVWGQNWMGPIGRPLSEPMKLVHRFVFRRGKLVFHEVLFDAMQGAKYLEEAGMRD</sequence>
<dbReference type="CDD" id="cd00093">
    <property type="entry name" value="HTH_XRE"/>
    <property type="match status" value="1"/>
</dbReference>
<dbReference type="EMBL" id="JAMXLR010000036">
    <property type="protein sequence ID" value="MCO6044478.1"/>
    <property type="molecule type" value="Genomic_DNA"/>
</dbReference>
<reference evidence="1" key="1">
    <citation type="submission" date="2022-06" db="EMBL/GenBank/DDBJ databases">
        <title>Aeoliella straminimaris, a novel planctomycete from sediments.</title>
        <authorList>
            <person name="Vitorino I.R."/>
            <person name="Lage O.M."/>
        </authorList>
    </citation>
    <scope>NUCLEOTIDE SEQUENCE</scope>
    <source>
        <strain evidence="1">ICT_H6.2</strain>
    </source>
</reference>
<organism evidence="1 2">
    <name type="scientific">Aeoliella straminimaris</name>
    <dbReference type="NCBI Taxonomy" id="2954799"/>
    <lineage>
        <taxon>Bacteria</taxon>
        <taxon>Pseudomonadati</taxon>
        <taxon>Planctomycetota</taxon>
        <taxon>Planctomycetia</taxon>
        <taxon>Pirellulales</taxon>
        <taxon>Lacipirellulaceae</taxon>
        <taxon>Aeoliella</taxon>
    </lineage>
</organism>
<dbReference type="InterPro" id="IPR032710">
    <property type="entry name" value="NTF2-like_dom_sf"/>
</dbReference>
<keyword evidence="2" id="KW-1185">Reference proteome</keyword>
<dbReference type="RefSeq" id="WP_252852581.1">
    <property type="nucleotide sequence ID" value="NZ_JAMXLR010000036.1"/>
</dbReference>
<dbReference type="SUPFAM" id="SSF54427">
    <property type="entry name" value="NTF2-like"/>
    <property type="match status" value="1"/>
</dbReference>